<dbReference type="InterPro" id="IPR035965">
    <property type="entry name" value="PAS-like_dom_sf"/>
</dbReference>
<dbReference type="CDD" id="cd00130">
    <property type="entry name" value="PAS"/>
    <property type="match status" value="1"/>
</dbReference>
<dbReference type="Proteomes" id="UP000238081">
    <property type="component" value="Unassembled WGS sequence"/>
</dbReference>
<feature type="domain" description="PAS" evidence="9">
    <location>
        <begin position="326"/>
        <end position="362"/>
    </location>
</feature>
<evidence type="ECO:0000256" key="1">
    <source>
        <dbReference type="ARBA" id="ARBA00000085"/>
    </source>
</evidence>
<dbReference type="InterPro" id="IPR005467">
    <property type="entry name" value="His_kinase_dom"/>
</dbReference>
<dbReference type="Pfam" id="PF08448">
    <property type="entry name" value="PAS_4"/>
    <property type="match status" value="1"/>
</dbReference>
<dbReference type="PANTHER" id="PTHR43711:SF26">
    <property type="entry name" value="SENSOR HISTIDINE KINASE RCSC"/>
    <property type="match status" value="1"/>
</dbReference>
<dbReference type="SMART" id="SM00091">
    <property type="entry name" value="PAS"/>
    <property type="match status" value="2"/>
</dbReference>
<dbReference type="CDD" id="cd00082">
    <property type="entry name" value="HisKA"/>
    <property type="match status" value="1"/>
</dbReference>
<dbReference type="EMBL" id="LRDH01000115">
    <property type="protein sequence ID" value="PPV13942.1"/>
    <property type="molecule type" value="Genomic_DNA"/>
</dbReference>
<dbReference type="PROSITE" id="PS50112">
    <property type="entry name" value="PAS"/>
    <property type="match status" value="2"/>
</dbReference>
<evidence type="ECO:0000313" key="10">
    <source>
        <dbReference type="EMBL" id="PPV13942.1"/>
    </source>
</evidence>
<dbReference type="InterPro" id="IPR003594">
    <property type="entry name" value="HATPase_dom"/>
</dbReference>
<keyword evidence="7" id="KW-0902">Two-component regulatory system</keyword>
<evidence type="ECO:0000259" key="8">
    <source>
        <dbReference type="PROSITE" id="PS50109"/>
    </source>
</evidence>
<feature type="domain" description="Histidine kinase" evidence="8">
    <location>
        <begin position="434"/>
        <end position="660"/>
    </location>
</feature>
<organism evidence="10 12">
    <name type="scientific">Clostridium butyricum</name>
    <dbReference type="NCBI Taxonomy" id="1492"/>
    <lineage>
        <taxon>Bacteria</taxon>
        <taxon>Bacillati</taxon>
        <taxon>Bacillota</taxon>
        <taxon>Clostridia</taxon>
        <taxon>Eubacteriales</taxon>
        <taxon>Clostridiaceae</taxon>
        <taxon>Clostridium</taxon>
    </lineage>
</organism>
<dbReference type="EC" id="2.7.13.3" evidence="3"/>
<dbReference type="SMART" id="SM00388">
    <property type="entry name" value="HisKA"/>
    <property type="match status" value="1"/>
</dbReference>
<dbReference type="SUPFAM" id="SSF55785">
    <property type="entry name" value="PYP-like sensor domain (PAS domain)"/>
    <property type="match status" value="2"/>
</dbReference>
<sequence length="691" mass="80974">MIDDHINTNKYIGNELKDLIDNIPYTVWIKGSDGIYKYVNKAYADVTGVKPEDIIGKNDYEIRDKETSELFLAEDREILADERTVLNRKTPVNMEYKVFFEVSRMIINNNNPNLKLIGGIGRDITINETLYKEIEKSTLTLLDNKNIDNKSELPYILKNTLKANGITVFILDEEKKKMNIFLKTYNNDVISKNFSLDITKEYKDKCIKAQKDKKYLEGEYIKSSKKYYLRTYVIEFEDELIGLLNIHYDCKETFPIIQEDVIINTCNRLGVIIKNRILTNKYKVEIYKRKESEKKLQLFLDNAIDFCVISNTKQFYFENESSKKRLEKFLGYSIEEINRRNGVESLRHPDDDKKIKRMYEAAKVCNKIEGIVIRYLCKDNEYRSVMWNIRYIAEDDKFFLTGKDITYRLKLEKEKNELEKTIEIESLKTDFFANMSHEFKTPLNIILTTVQVLYDKLIVQDNNIDNLQIIKKYLKGIKQNSYRLLKIVNNIMDITKIDSGIYNLELGNYNIISIVEDIVISLSGYLKQNKRNIIFDTMEEEVILACDPMKIERIMLNLLSNALKYTNENGNIDVIIDIDKGSNEVIINVKNDGDRISEDDKERIFERFTQSQNLFTRKAEGTGIGLFLVKLLVEQHGGRIYVDTSEEIGTKFVFTLPITLVEEKKENYTYTKQIVSKVEKYDIEFSDIYSI</sequence>
<dbReference type="PROSITE" id="PS50109">
    <property type="entry name" value="HIS_KIN"/>
    <property type="match status" value="1"/>
</dbReference>
<gene>
    <name evidence="10" type="ORF">AWN73_15480</name>
    <name evidence="11" type="ORF">FF104_18065</name>
</gene>
<dbReference type="GeneID" id="92946120"/>
<dbReference type="InterPro" id="IPR004358">
    <property type="entry name" value="Sig_transdc_His_kin-like_C"/>
</dbReference>
<dbReference type="InterPro" id="IPR013655">
    <property type="entry name" value="PAS_fold_3"/>
</dbReference>
<name>A0A2S7F941_CLOBU</name>
<dbReference type="PANTHER" id="PTHR43711">
    <property type="entry name" value="TWO-COMPONENT HISTIDINE KINASE"/>
    <property type="match status" value="1"/>
</dbReference>
<evidence type="ECO:0000256" key="5">
    <source>
        <dbReference type="ARBA" id="ARBA00022679"/>
    </source>
</evidence>
<evidence type="ECO:0000313" key="11">
    <source>
        <dbReference type="EMBL" id="QMW92839.1"/>
    </source>
</evidence>
<dbReference type="InterPro" id="IPR036890">
    <property type="entry name" value="HATPase_C_sf"/>
</dbReference>
<dbReference type="Gene3D" id="1.10.287.130">
    <property type="match status" value="1"/>
</dbReference>
<dbReference type="Pfam" id="PF08447">
    <property type="entry name" value="PAS_3"/>
    <property type="match status" value="1"/>
</dbReference>
<dbReference type="InterPro" id="IPR003661">
    <property type="entry name" value="HisK_dim/P_dom"/>
</dbReference>
<dbReference type="RefSeq" id="WP_035763929.1">
    <property type="nucleotide sequence ID" value="NZ_AP019717.1"/>
</dbReference>
<dbReference type="InterPro" id="IPR000014">
    <property type="entry name" value="PAS"/>
</dbReference>
<accession>A0A2S7F941</accession>
<evidence type="ECO:0000256" key="3">
    <source>
        <dbReference type="ARBA" id="ARBA00012438"/>
    </source>
</evidence>
<dbReference type="Gene3D" id="3.30.450.20">
    <property type="entry name" value="PAS domain"/>
    <property type="match status" value="2"/>
</dbReference>
<comment type="catalytic activity">
    <reaction evidence="1">
        <text>ATP + protein L-histidine = ADP + protein N-phospho-L-histidine.</text>
        <dbReference type="EC" id="2.7.13.3"/>
    </reaction>
</comment>
<dbReference type="PRINTS" id="PR00344">
    <property type="entry name" value="BCTRLSENSOR"/>
</dbReference>
<evidence type="ECO:0000313" key="12">
    <source>
        <dbReference type="Proteomes" id="UP000238081"/>
    </source>
</evidence>
<dbReference type="SMART" id="SM00387">
    <property type="entry name" value="HATPase_c"/>
    <property type="match status" value="1"/>
</dbReference>
<evidence type="ECO:0000259" key="9">
    <source>
        <dbReference type="PROSITE" id="PS50112"/>
    </source>
</evidence>
<dbReference type="AlphaFoldDB" id="A0A2S7F941"/>
<evidence type="ECO:0000256" key="6">
    <source>
        <dbReference type="ARBA" id="ARBA00022777"/>
    </source>
</evidence>
<evidence type="ECO:0000256" key="4">
    <source>
        <dbReference type="ARBA" id="ARBA00022553"/>
    </source>
</evidence>
<reference evidence="10 12" key="1">
    <citation type="submission" date="2016-01" db="EMBL/GenBank/DDBJ databases">
        <title>Characterization of the Clostridium difficile lineages that are prevalent in Hong Kong and China.</title>
        <authorList>
            <person name="Kwok J.S.-L."/>
            <person name="Lam W.-Y."/>
            <person name="Ip M."/>
            <person name="Chan T.-F."/>
            <person name="Hawkey P.M."/>
            <person name="Tsui S.K.-W."/>
        </authorList>
    </citation>
    <scope>NUCLEOTIDE SEQUENCE [LARGE SCALE GENOMIC DNA]</scope>
    <source>
        <strain evidence="10 12">300064</strain>
    </source>
</reference>
<reference evidence="11 13" key="2">
    <citation type="submission" date="2019-05" db="EMBL/GenBank/DDBJ databases">
        <authorList>
            <person name="Schori C."/>
            <person name="Ahrens C."/>
        </authorList>
    </citation>
    <scope>NUCLEOTIDE SEQUENCE [LARGE SCALE GENOMIC DNA]</scope>
    <source>
        <strain evidence="11 13">DSM 10702</strain>
    </source>
</reference>
<comment type="subcellular location">
    <subcellularLocation>
        <location evidence="2">Membrane</location>
    </subcellularLocation>
</comment>
<dbReference type="GO" id="GO:0016020">
    <property type="term" value="C:membrane"/>
    <property type="evidence" value="ECO:0007669"/>
    <property type="project" value="UniProtKB-SubCell"/>
</dbReference>
<dbReference type="InterPro" id="IPR013656">
    <property type="entry name" value="PAS_4"/>
</dbReference>
<dbReference type="GO" id="GO:0000155">
    <property type="term" value="F:phosphorelay sensor kinase activity"/>
    <property type="evidence" value="ECO:0007669"/>
    <property type="project" value="InterPro"/>
</dbReference>
<dbReference type="Gene3D" id="3.30.565.10">
    <property type="entry name" value="Histidine kinase-like ATPase, C-terminal domain"/>
    <property type="match status" value="1"/>
</dbReference>
<dbReference type="Proteomes" id="UP000515243">
    <property type="component" value="Chromosome 2"/>
</dbReference>
<dbReference type="InterPro" id="IPR036097">
    <property type="entry name" value="HisK_dim/P_sf"/>
</dbReference>
<keyword evidence="4" id="KW-0597">Phosphoprotein</keyword>
<proteinExistence type="predicted"/>
<keyword evidence="5" id="KW-0808">Transferase</keyword>
<feature type="domain" description="PAS" evidence="9">
    <location>
        <begin position="12"/>
        <end position="82"/>
    </location>
</feature>
<evidence type="ECO:0000256" key="2">
    <source>
        <dbReference type="ARBA" id="ARBA00004370"/>
    </source>
</evidence>
<dbReference type="FunFam" id="3.30.565.10:FF:000006">
    <property type="entry name" value="Sensor histidine kinase WalK"/>
    <property type="match status" value="1"/>
</dbReference>
<dbReference type="InterPro" id="IPR050736">
    <property type="entry name" value="Sensor_HK_Regulatory"/>
</dbReference>
<dbReference type="Pfam" id="PF00512">
    <property type="entry name" value="HisKA"/>
    <property type="match status" value="1"/>
</dbReference>
<dbReference type="SUPFAM" id="SSF55874">
    <property type="entry name" value="ATPase domain of HSP90 chaperone/DNA topoisomerase II/histidine kinase"/>
    <property type="match status" value="1"/>
</dbReference>
<dbReference type="NCBIfam" id="TIGR00229">
    <property type="entry name" value="sensory_box"/>
    <property type="match status" value="2"/>
</dbReference>
<protein>
    <recommendedName>
        <fullName evidence="3">histidine kinase</fullName>
        <ecNumber evidence="3">2.7.13.3</ecNumber>
    </recommendedName>
</protein>
<keyword evidence="6 10" id="KW-0418">Kinase</keyword>
<dbReference type="SUPFAM" id="SSF47384">
    <property type="entry name" value="Homodimeric domain of signal transducing histidine kinase"/>
    <property type="match status" value="1"/>
</dbReference>
<evidence type="ECO:0000256" key="7">
    <source>
        <dbReference type="ARBA" id="ARBA00023012"/>
    </source>
</evidence>
<dbReference type="Pfam" id="PF02518">
    <property type="entry name" value="HATPase_c"/>
    <property type="match status" value="1"/>
</dbReference>
<dbReference type="EMBL" id="CP040627">
    <property type="protein sequence ID" value="QMW92839.1"/>
    <property type="molecule type" value="Genomic_DNA"/>
</dbReference>
<evidence type="ECO:0000313" key="13">
    <source>
        <dbReference type="Proteomes" id="UP000515243"/>
    </source>
</evidence>